<comment type="similarity">
    <text evidence="1">Belongs to the short-chain dehydrogenases/reductases (SDR) family.</text>
</comment>
<comment type="caution">
    <text evidence="3">The sequence shown here is derived from an EMBL/GenBank/DDBJ whole genome shotgun (WGS) entry which is preliminary data.</text>
</comment>
<dbReference type="Pfam" id="PF00106">
    <property type="entry name" value="adh_short"/>
    <property type="match status" value="1"/>
</dbReference>
<dbReference type="AlphaFoldDB" id="A0A8K0R1H0"/>
<organism evidence="3 4">
    <name type="scientific">Paraphoma chrysanthemicola</name>
    <dbReference type="NCBI Taxonomy" id="798071"/>
    <lineage>
        <taxon>Eukaryota</taxon>
        <taxon>Fungi</taxon>
        <taxon>Dikarya</taxon>
        <taxon>Ascomycota</taxon>
        <taxon>Pezizomycotina</taxon>
        <taxon>Dothideomycetes</taxon>
        <taxon>Pleosporomycetidae</taxon>
        <taxon>Pleosporales</taxon>
        <taxon>Pleosporineae</taxon>
        <taxon>Phaeosphaeriaceae</taxon>
        <taxon>Paraphoma</taxon>
    </lineage>
</organism>
<dbReference type="PRINTS" id="PR00081">
    <property type="entry name" value="GDHRDH"/>
</dbReference>
<name>A0A8K0R1H0_9PLEO</name>
<dbReference type="PANTHER" id="PTHR43115">
    <property type="entry name" value="DEHYDROGENASE/REDUCTASE SDR FAMILY MEMBER 11"/>
    <property type="match status" value="1"/>
</dbReference>
<dbReference type="EMBL" id="JAGMVJ010000015">
    <property type="protein sequence ID" value="KAH7080703.1"/>
    <property type="molecule type" value="Genomic_DNA"/>
</dbReference>
<evidence type="ECO:0000313" key="3">
    <source>
        <dbReference type="EMBL" id="KAH7080703.1"/>
    </source>
</evidence>
<evidence type="ECO:0000313" key="4">
    <source>
        <dbReference type="Proteomes" id="UP000813461"/>
    </source>
</evidence>
<dbReference type="Proteomes" id="UP000813461">
    <property type="component" value="Unassembled WGS sequence"/>
</dbReference>
<evidence type="ECO:0000256" key="2">
    <source>
        <dbReference type="ARBA" id="ARBA00023002"/>
    </source>
</evidence>
<gene>
    <name evidence="3" type="ORF">FB567DRAFT_531522</name>
</gene>
<dbReference type="CDD" id="cd05233">
    <property type="entry name" value="SDR_c"/>
    <property type="match status" value="1"/>
</dbReference>
<dbReference type="InterPro" id="IPR036291">
    <property type="entry name" value="NAD(P)-bd_dom_sf"/>
</dbReference>
<dbReference type="GO" id="GO:0016491">
    <property type="term" value="F:oxidoreductase activity"/>
    <property type="evidence" value="ECO:0007669"/>
    <property type="project" value="UniProtKB-KW"/>
</dbReference>
<reference evidence="3" key="1">
    <citation type="journal article" date="2021" name="Nat. Commun.">
        <title>Genetic determinants of endophytism in the Arabidopsis root mycobiome.</title>
        <authorList>
            <person name="Mesny F."/>
            <person name="Miyauchi S."/>
            <person name="Thiergart T."/>
            <person name="Pickel B."/>
            <person name="Atanasova L."/>
            <person name="Karlsson M."/>
            <person name="Huettel B."/>
            <person name="Barry K.W."/>
            <person name="Haridas S."/>
            <person name="Chen C."/>
            <person name="Bauer D."/>
            <person name="Andreopoulos W."/>
            <person name="Pangilinan J."/>
            <person name="LaButti K."/>
            <person name="Riley R."/>
            <person name="Lipzen A."/>
            <person name="Clum A."/>
            <person name="Drula E."/>
            <person name="Henrissat B."/>
            <person name="Kohler A."/>
            <person name="Grigoriev I.V."/>
            <person name="Martin F.M."/>
            <person name="Hacquard S."/>
        </authorList>
    </citation>
    <scope>NUCLEOTIDE SEQUENCE</scope>
    <source>
        <strain evidence="3">MPI-SDFR-AT-0120</strain>
    </source>
</reference>
<dbReference type="InterPro" id="IPR002347">
    <property type="entry name" value="SDR_fam"/>
</dbReference>
<sequence length="307" mass="33443">MSWDHNDKTIEWTIPFQLTRNIIRDVPPFLSPENPENSAKGKIIVITGGATGIGAAAARVWTRAGATGVVIAGRRKELLDKIATELKTLAKETTTILTVPTDVTKVSDTENLFNQVNSTFGVPADVVLSNAGAFSEKLKPHEESSEKWWSMFEVNTLGTHNIATSFIRSQPDPSSPAGTFINTNSGLAALIAPGVSGYSIAKMAAQRYVEYLDVEYPTLKSFTVFPGIVVTDALDPFFEPFALDHPDQTGALALYLASQRADYLKGSLVSINWDVEEMEKHKEEIEKGLLKIKYVPVLPVSGGKGFE</sequence>
<dbReference type="SUPFAM" id="SSF51735">
    <property type="entry name" value="NAD(P)-binding Rossmann-fold domains"/>
    <property type="match status" value="1"/>
</dbReference>
<evidence type="ECO:0008006" key="5">
    <source>
        <dbReference type="Google" id="ProtNLM"/>
    </source>
</evidence>
<keyword evidence="2" id="KW-0560">Oxidoreductase</keyword>
<evidence type="ECO:0000256" key="1">
    <source>
        <dbReference type="ARBA" id="ARBA00006484"/>
    </source>
</evidence>
<dbReference type="OrthoDB" id="1933717at2759"/>
<accession>A0A8K0R1H0</accession>
<dbReference type="PANTHER" id="PTHR43115:SF4">
    <property type="entry name" value="DEHYDROGENASE_REDUCTASE SDR FAMILY MEMBER 11"/>
    <property type="match status" value="1"/>
</dbReference>
<dbReference type="Gene3D" id="3.40.50.720">
    <property type="entry name" value="NAD(P)-binding Rossmann-like Domain"/>
    <property type="match status" value="1"/>
</dbReference>
<proteinExistence type="inferred from homology"/>
<keyword evidence="4" id="KW-1185">Reference proteome</keyword>
<protein>
    <recommendedName>
        <fullName evidence="5">NAD(P)-binding protein</fullName>
    </recommendedName>
</protein>